<protein>
    <submittedName>
        <fullName evidence="1">ATP-binding protein</fullName>
    </submittedName>
</protein>
<dbReference type="InterPro" id="IPR027417">
    <property type="entry name" value="P-loop_NTPase"/>
</dbReference>
<keyword evidence="1" id="KW-0547">Nucleotide-binding</keyword>
<organism evidence="1 2">
    <name type="scientific">Candidatus Acutalibacter ornithocaccae</name>
    <dbReference type="NCBI Taxonomy" id="2838416"/>
    <lineage>
        <taxon>Bacteria</taxon>
        <taxon>Bacillati</taxon>
        <taxon>Bacillota</taxon>
        <taxon>Clostridia</taxon>
        <taxon>Eubacteriales</taxon>
        <taxon>Acutalibacteraceae</taxon>
        <taxon>Acutalibacter</taxon>
    </lineage>
</organism>
<dbReference type="AlphaFoldDB" id="A0A9D2RYL1"/>
<dbReference type="GO" id="GO:0005524">
    <property type="term" value="F:ATP binding"/>
    <property type="evidence" value="ECO:0007669"/>
    <property type="project" value="UniProtKB-KW"/>
</dbReference>
<accession>A0A9D2RYL1</accession>
<dbReference type="Proteomes" id="UP000824214">
    <property type="component" value="Unassembled WGS sequence"/>
</dbReference>
<proteinExistence type="predicted"/>
<dbReference type="EMBL" id="DWXZ01000121">
    <property type="protein sequence ID" value="HJB37562.1"/>
    <property type="molecule type" value="Genomic_DNA"/>
</dbReference>
<sequence length="172" mass="19127">MERHFYLLTGVMASGKSTTAQALAERLPRCVHLRGDVFRKMIVTGREEMTSQPTPQALEQLGLRYRLAAQAARGYWEAGFSVVLQDNYYGPDLAGMVDLLGGIPVRVVVLCPDVETVKAREAARGKTGYVGFAPAPLLEAFRRETPRLGFWLDNSRLTVEESVEKILEHFSA</sequence>
<dbReference type="Gene3D" id="3.40.50.300">
    <property type="entry name" value="P-loop containing nucleotide triphosphate hydrolases"/>
    <property type="match status" value="1"/>
</dbReference>
<reference evidence="1" key="2">
    <citation type="submission" date="2021-04" db="EMBL/GenBank/DDBJ databases">
        <authorList>
            <person name="Gilroy R."/>
        </authorList>
    </citation>
    <scope>NUCLEOTIDE SEQUENCE</scope>
    <source>
        <strain evidence="1">ChiBcolR8-3208</strain>
    </source>
</reference>
<evidence type="ECO:0000313" key="2">
    <source>
        <dbReference type="Proteomes" id="UP000824214"/>
    </source>
</evidence>
<keyword evidence="1" id="KW-0067">ATP-binding</keyword>
<dbReference type="Pfam" id="PF13671">
    <property type="entry name" value="AAA_33"/>
    <property type="match status" value="1"/>
</dbReference>
<reference evidence="1" key="1">
    <citation type="journal article" date="2021" name="PeerJ">
        <title>Extensive microbial diversity within the chicken gut microbiome revealed by metagenomics and culture.</title>
        <authorList>
            <person name="Gilroy R."/>
            <person name="Ravi A."/>
            <person name="Getino M."/>
            <person name="Pursley I."/>
            <person name="Horton D.L."/>
            <person name="Alikhan N.F."/>
            <person name="Baker D."/>
            <person name="Gharbi K."/>
            <person name="Hall N."/>
            <person name="Watson M."/>
            <person name="Adriaenssens E.M."/>
            <person name="Foster-Nyarko E."/>
            <person name="Jarju S."/>
            <person name="Secka A."/>
            <person name="Antonio M."/>
            <person name="Oren A."/>
            <person name="Chaudhuri R.R."/>
            <person name="La Ragione R."/>
            <person name="Hildebrand F."/>
            <person name="Pallen M.J."/>
        </authorList>
    </citation>
    <scope>NUCLEOTIDE SEQUENCE</scope>
    <source>
        <strain evidence="1">ChiBcolR8-3208</strain>
    </source>
</reference>
<comment type="caution">
    <text evidence="1">The sequence shown here is derived from an EMBL/GenBank/DDBJ whole genome shotgun (WGS) entry which is preliminary data.</text>
</comment>
<evidence type="ECO:0000313" key="1">
    <source>
        <dbReference type="EMBL" id="HJB37562.1"/>
    </source>
</evidence>
<name>A0A9D2RYL1_9FIRM</name>
<dbReference type="SUPFAM" id="SSF52540">
    <property type="entry name" value="P-loop containing nucleoside triphosphate hydrolases"/>
    <property type="match status" value="1"/>
</dbReference>
<gene>
    <name evidence="1" type="ORF">H9942_05790</name>
</gene>